<feature type="region of interest" description="Disordered" evidence="1">
    <location>
        <begin position="194"/>
        <end position="237"/>
    </location>
</feature>
<reference evidence="3 4" key="1">
    <citation type="journal article" date="2014" name="PLoS Genet.">
        <title>Phylogenetically driven sequencing of extremely halophilic archaea reveals strategies for static and dynamic osmo-response.</title>
        <authorList>
            <person name="Becker E.A."/>
            <person name="Seitzer P.M."/>
            <person name="Tritt A."/>
            <person name="Larsen D."/>
            <person name="Krusor M."/>
            <person name="Yao A.I."/>
            <person name="Wu D."/>
            <person name="Madern D."/>
            <person name="Eisen J.A."/>
            <person name="Darling A.E."/>
            <person name="Facciotti M.T."/>
        </authorList>
    </citation>
    <scope>NUCLEOTIDE SEQUENCE [LARGE SCALE GENOMIC DNA]</scope>
    <source>
        <strain evidence="3 4">JCM 10879</strain>
    </source>
</reference>
<dbReference type="SUPFAM" id="SSF52833">
    <property type="entry name" value="Thioredoxin-like"/>
    <property type="match status" value="1"/>
</dbReference>
<dbReference type="InterPro" id="IPR013766">
    <property type="entry name" value="Thioredoxin_domain"/>
</dbReference>
<feature type="domain" description="Thioredoxin" evidence="2">
    <location>
        <begin position="29"/>
        <end position="194"/>
    </location>
</feature>
<dbReference type="RefSeq" id="WP_006672596.1">
    <property type="nucleotide sequence ID" value="NZ_AOMA01000080.1"/>
</dbReference>
<dbReference type="PROSITE" id="PS51352">
    <property type="entry name" value="THIOREDOXIN_2"/>
    <property type="match status" value="1"/>
</dbReference>
<feature type="compositionally biased region" description="Basic and acidic residues" evidence="1">
    <location>
        <begin position="210"/>
        <end position="237"/>
    </location>
</feature>
<sequence>MNRRELVAGIASLSALGGAVAVLRRGLPAADGPRSGSDTASEPNADGTSIAGDEPIEVETIDAQGSESGTLPVPNDGITVVTFFSVTCTQCERMLSPLADAHERLTSEYGDAVTFVSLFPPTPEPDLREWWREHEGNWSLGFDPAGRLATRYRVAGTVLLVIDADGENHWRTDRVLESDRYVRRLESIFEEHLKDETIGPDRGEDEATDGNEHESDDKNESERDLERNGEREGENDA</sequence>
<keyword evidence="4" id="KW-1185">Reference proteome</keyword>
<organism evidence="3 4">
    <name type="scientific">Halobiforma nitratireducens JCM 10879</name>
    <dbReference type="NCBI Taxonomy" id="1227454"/>
    <lineage>
        <taxon>Archaea</taxon>
        <taxon>Methanobacteriati</taxon>
        <taxon>Methanobacteriota</taxon>
        <taxon>Stenosarchaea group</taxon>
        <taxon>Halobacteria</taxon>
        <taxon>Halobacteriales</taxon>
        <taxon>Natrialbaceae</taxon>
        <taxon>Halobiforma</taxon>
    </lineage>
</organism>
<evidence type="ECO:0000313" key="3">
    <source>
        <dbReference type="EMBL" id="EMA39659.1"/>
    </source>
</evidence>
<dbReference type="InterPro" id="IPR036249">
    <property type="entry name" value="Thioredoxin-like_sf"/>
</dbReference>
<dbReference type="OrthoDB" id="115386at2157"/>
<evidence type="ECO:0000256" key="1">
    <source>
        <dbReference type="SAM" id="MobiDB-lite"/>
    </source>
</evidence>
<gene>
    <name evidence="3" type="ORF">C446_08326</name>
</gene>
<feature type="region of interest" description="Disordered" evidence="1">
    <location>
        <begin position="30"/>
        <end position="55"/>
    </location>
</feature>
<dbReference type="eggNOG" id="arCOG06181">
    <property type="taxonomic scope" value="Archaea"/>
</dbReference>
<dbReference type="EMBL" id="AOMA01000080">
    <property type="protein sequence ID" value="EMA39659.1"/>
    <property type="molecule type" value="Genomic_DNA"/>
</dbReference>
<evidence type="ECO:0000313" key="4">
    <source>
        <dbReference type="Proteomes" id="UP000011607"/>
    </source>
</evidence>
<proteinExistence type="predicted"/>
<comment type="caution">
    <text evidence="3">The sequence shown here is derived from an EMBL/GenBank/DDBJ whole genome shotgun (WGS) entry which is preliminary data.</text>
</comment>
<name>M0M4W1_9EURY</name>
<evidence type="ECO:0000259" key="2">
    <source>
        <dbReference type="PROSITE" id="PS51352"/>
    </source>
</evidence>
<accession>M0M4W1</accession>
<protein>
    <submittedName>
        <fullName evidence="3">Alkyl hydroperoxide reductase/ thiol specific antioxidant/ Mal allergen</fullName>
    </submittedName>
</protein>
<dbReference type="Gene3D" id="3.40.30.10">
    <property type="entry name" value="Glutaredoxin"/>
    <property type="match status" value="1"/>
</dbReference>
<dbReference type="Proteomes" id="UP000011607">
    <property type="component" value="Unassembled WGS sequence"/>
</dbReference>
<dbReference type="AlphaFoldDB" id="M0M4W1"/>